<comment type="caution">
    <text evidence="2">The sequence shown here is derived from an EMBL/GenBank/DDBJ whole genome shotgun (WGS) entry which is preliminary data.</text>
</comment>
<dbReference type="Gene3D" id="3.40.50.300">
    <property type="entry name" value="P-loop containing nucleotide triphosphate hydrolases"/>
    <property type="match status" value="1"/>
</dbReference>
<evidence type="ECO:0000259" key="1">
    <source>
        <dbReference type="Pfam" id="PF01926"/>
    </source>
</evidence>
<name>A0A919W414_9ACTN</name>
<reference evidence="2 3" key="1">
    <citation type="submission" date="2021-03" db="EMBL/GenBank/DDBJ databases">
        <title>Whole genome shotgun sequence of Actinoplanes toevensis NBRC 105298.</title>
        <authorList>
            <person name="Komaki H."/>
            <person name="Tamura T."/>
        </authorList>
    </citation>
    <scope>NUCLEOTIDE SEQUENCE [LARGE SCALE GENOMIC DNA]</scope>
    <source>
        <strain evidence="2 3">NBRC 105298</strain>
    </source>
</reference>
<dbReference type="InterPro" id="IPR006073">
    <property type="entry name" value="GTP-bd"/>
</dbReference>
<dbReference type="GO" id="GO:0005525">
    <property type="term" value="F:GTP binding"/>
    <property type="evidence" value="ECO:0007669"/>
    <property type="project" value="InterPro"/>
</dbReference>
<accession>A0A919W414</accession>
<dbReference type="Proteomes" id="UP000677082">
    <property type="component" value="Unassembled WGS sequence"/>
</dbReference>
<protein>
    <recommendedName>
        <fullName evidence="1">G domain-containing protein</fullName>
    </recommendedName>
</protein>
<proteinExistence type="predicted"/>
<keyword evidence="3" id="KW-1185">Reference proteome</keyword>
<sequence length="316" mass="35689">MNAFREGVRQDSSIDPSSKETLLREVDNAYDQEPSPVLAFIGETGVGKSTTVNSLFNAGQEVGHFKPTTLTVDGLQVYATVDHVQGSRGDLRVIDMPGLGDDIENYEAYLRLYLETLPKADAILWVHPASDRMVAFTQQVLRELVTRAPDLRSRIVFGLNKADEMYPGDWNPRANTPSDAQLRYLELRVDEFADSVKPHLKVKKPAIVPYSALRRYNLATLFRILMEAVPKQRRWVLESRMDLADFIALVDRGMVKIAQDTRQAIPPRVPPQANRSEQRPATFDEYLDSLSEAQYGALVADRARFRQLRDGWGKNA</sequence>
<evidence type="ECO:0000313" key="2">
    <source>
        <dbReference type="EMBL" id="GIM93394.1"/>
    </source>
</evidence>
<organism evidence="2 3">
    <name type="scientific">Paractinoplanes toevensis</name>
    <dbReference type="NCBI Taxonomy" id="571911"/>
    <lineage>
        <taxon>Bacteria</taxon>
        <taxon>Bacillati</taxon>
        <taxon>Actinomycetota</taxon>
        <taxon>Actinomycetes</taxon>
        <taxon>Micromonosporales</taxon>
        <taxon>Micromonosporaceae</taxon>
        <taxon>Paractinoplanes</taxon>
    </lineage>
</organism>
<dbReference type="InterPro" id="IPR027417">
    <property type="entry name" value="P-loop_NTPase"/>
</dbReference>
<dbReference type="AlphaFoldDB" id="A0A919W414"/>
<dbReference type="EMBL" id="BOQN01000066">
    <property type="protein sequence ID" value="GIM93394.1"/>
    <property type="molecule type" value="Genomic_DNA"/>
</dbReference>
<dbReference type="CDD" id="cd00882">
    <property type="entry name" value="Ras_like_GTPase"/>
    <property type="match status" value="1"/>
</dbReference>
<dbReference type="SUPFAM" id="SSF52540">
    <property type="entry name" value="P-loop containing nucleoside triphosphate hydrolases"/>
    <property type="match status" value="1"/>
</dbReference>
<dbReference type="Pfam" id="PF01926">
    <property type="entry name" value="MMR_HSR1"/>
    <property type="match status" value="1"/>
</dbReference>
<evidence type="ECO:0000313" key="3">
    <source>
        <dbReference type="Proteomes" id="UP000677082"/>
    </source>
</evidence>
<feature type="domain" description="G" evidence="1">
    <location>
        <begin position="38"/>
        <end position="142"/>
    </location>
</feature>
<gene>
    <name evidence="2" type="ORF">Ato02nite_051870</name>
</gene>